<organism evidence="4 5">
    <name type="scientific">Diploscapter pachys</name>
    <dbReference type="NCBI Taxonomy" id="2018661"/>
    <lineage>
        <taxon>Eukaryota</taxon>
        <taxon>Metazoa</taxon>
        <taxon>Ecdysozoa</taxon>
        <taxon>Nematoda</taxon>
        <taxon>Chromadorea</taxon>
        <taxon>Rhabditida</taxon>
        <taxon>Rhabditina</taxon>
        <taxon>Rhabditomorpha</taxon>
        <taxon>Rhabditoidea</taxon>
        <taxon>Rhabditidae</taxon>
        <taxon>Diploscapter</taxon>
    </lineage>
</organism>
<dbReference type="AlphaFoldDB" id="A0A2A2JH69"/>
<protein>
    <submittedName>
        <fullName evidence="4">Uncharacterized protein</fullName>
    </submittedName>
</protein>
<dbReference type="InterPro" id="IPR038460">
    <property type="entry name" value="AcetylCoA_hyd_C_sf"/>
</dbReference>
<dbReference type="PANTHER" id="PTHR21432">
    <property type="entry name" value="ACETYL-COA HYDROLASE-RELATED"/>
    <property type="match status" value="1"/>
</dbReference>
<dbReference type="GO" id="GO:0006083">
    <property type="term" value="P:acetate metabolic process"/>
    <property type="evidence" value="ECO:0007669"/>
    <property type="project" value="InterPro"/>
</dbReference>
<dbReference type="Gene3D" id="3.40.1080.10">
    <property type="entry name" value="Glutaconate Coenzyme A-transferase"/>
    <property type="match status" value="1"/>
</dbReference>
<evidence type="ECO:0000259" key="2">
    <source>
        <dbReference type="Pfam" id="PF02550"/>
    </source>
</evidence>
<dbReference type="InterPro" id="IPR046433">
    <property type="entry name" value="ActCoA_hydro"/>
</dbReference>
<comment type="caution">
    <text evidence="4">The sequence shown here is derived from an EMBL/GenBank/DDBJ whole genome shotgun (WGS) entry which is preliminary data.</text>
</comment>
<dbReference type="OrthoDB" id="10250396at2759"/>
<dbReference type="Gene3D" id="3.30.750.70">
    <property type="entry name" value="4-hydroxybutyrate coenzyme like domains"/>
    <property type="match status" value="1"/>
</dbReference>
<dbReference type="InterPro" id="IPR026888">
    <property type="entry name" value="AcetylCoA_hyd_C"/>
</dbReference>
<feature type="domain" description="Acetyl-CoA hydrolase/transferase N-terminal" evidence="2">
    <location>
        <begin position="56"/>
        <end position="218"/>
    </location>
</feature>
<dbReference type="PANTHER" id="PTHR21432:SF13">
    <property type="entry name" value="ACETYL-COA HYDROLASE"/>
    <property type="match status" value="1"/>
</dbReference>
<reference evidence="4 5" key="1">
    <citation type="journal article" date="2017" name="Curr. Biol.">
        <title>Genome architecture and evolution of a unichromosomal asexual nematode.</title>
        <authorList>
            <person name="Fradin H."/>
            <person name="Zegar C."/>
            <person name="Gutwein M."/>
            <person name="Lucas J."/>
            <person name="Kovtun M."/>
            <person name="Corcoran D."/>
            <person name="Baugh L.R."/>
            <person name="Kiontke K."/>
            <person name="Gunsalus K."/>
            <person name="Fitch D.H."/>
            <person name="Piano F."/>
        </authorList>
    </citation>
    <scope>NUCLEOTIDE SEQUENCE [LARGE SCALE GENOMIC DNA]</scope>
    <source>
        <strain evidence="4">PF1309</strain>
    </source>
</reference>
<dbReference type="SUPFAM" id="SSF100950">
    <property type="entry name" value="NagB/RpiA/CoA transferase-like"/>
    <property type="match status" value="2"/>
</dbReference>
<proteinExistence type="inferred from homology"/>
<dbReference type="InterPro" id="IPR037171">
    <property type="entry name" value="NagB/RpiA_transferase-like"/>
</dbReference>
<dbReference type="Proteomes" id="UP000218231">
    <property type="component" value="Unassembled WGS sequence"/>
</dbReference>
<evidence type="ECO:0000259" key="3">
    <source>
        <dbReference type="Pfam" id="PF13336"/>
    </source>
</evidence>
<feature type="domain" description="Acetyl-CoA hydrolase/transferase C-terminal" evidence="3">
    <location>
        <begin position="314"/>
        <end position="466"/>
    </location>
</feature>
<dbReference type="GO" id="GO:0008775">
    <property type="term" value="F:acetate CoA-transferase activity"/>
    <property type="evidence" value="ECO:0007669"/>
    <property type="project" value="InterPro"/>
</dbReference>
<sequence length="478" mass="52581">MIFQMTTPVGLISRLFISSRISLSRRCRSIGPPYNPKLAVPNPAKSPKWQTAEEAMSAVKSGDSIFIHSHAATPTELLEELCRQTETRDLNGINLHHIILLGNIPWTTPQLAKRIRSNCLFIDGGLRKSVAAGVADYMPIFLQDQPSLFSTGRIPLDVALISVSPPDERGYCSLGVNVDISFGAISHAKRIIALVNDSIPRTYGWSLIHSSNIDSFVKCDRPIYANTQEEKVSEEEQKIGQLIAENLVEDGATLQLGIGAIPDSSLKAMQNHKDLGIHTELAGEQIVNLMKKGIVTNRRKTFLPGKTVASFAFGSREFYDFVDGNEQFYLVGSDFTNNIDVVRENSQMTCINATLEVDLTGQICSDSIGTSFFSGFGGQVDFMTAGPKCHDRQGKAIITLTSRTNKGKSKIVPILSPGAGVVSTRAHAHYIVTEYGITNLWGKNVRQRAYELIKIAHPDDRESLERASFERLKCMPSP</sequence>
<evidence type="ECO:0000313" key="5">
    <source>
        <dbReference type="Proteomes" id="UP000218231"/>
    </source>
</evidence>
<name>A0A2A2JH69_9BILA</name>
<dbReference type="Gene3D" id="3.40.1080.20">
    <property type="entry name" value="Acetyl-CoA hydrolase/transferase C-terminal domain"/>
    <property type="match status" value="1"/>
</dbReference>
<accession>A0A2A2JH69</accession>
<dbReference type="GO" id="GO:0005739">
    <property type="term" value="C:mitochondrion"/>
    <property type="evidence" value="ECO:0007669"/>
    <property type="project" value="TreeGrafter"/>
</dbReference>
<evidence type="ECO:0000313" key="4">
    <source>
        <dbReference type="EMBL" id="PAV61050.1"/>
    </source>
</evidence>
<dbReference type="Pfam" id="PF13336">
    <property type="entry name" value="AcetylCoA_hyd_C"/>
    <property type="match status" value="1"/>
</dbReference>
<dbReference type="STRING" id="2018661.A0A2A2JH69"/>
<dbReference type="Pfam" id="PF02550">
    <property type="entry name" value="AcetylCoA_hydro"/>
    <property type="match status" value="1"/>
</dbReference>
<evidence type="ECO:0000256" key="1">
    <source>
        <dbReference type="ARBA" id="ARBA00009632"/>
    </source>
</evidence>
<keyword evidence="5" id="KW-1185">Reference proteome</keyword>
<dbReference type="EMBL" id="LIAE01010439">
    <property type="protein sequence ID" value="PAV61050.1"/>
    <property type="molecule type" value="Genomic_DNA"/>
</dbReference>
<gene>
    <name evidence="4" type="ORF">WR25_10367</name>
</gene>
<dbReference type="InterPro" id="IPR003702">
    <property type="entry name" value="ActCoA_hydro_N"/>
</dbReference>
<comment type="similarity">
    <text evidence="1">Belongs to the acetyl-CoA hydrolase/transferase family.</text>
</comment>